<dbReference type="OrthoDB" id="10257948at2759"/>
<sequence length="130" mass="15030">MDKLKNLEDSGHGKYVLLENEKDVMNLTTNENLTIVHFMLPDFKRCQIMDTHLEKLSKKYFRTKFAKVNVETAPFLVVKLGIKVLPFVIGFIKGQVIEKFIGFEKMGNNDNFKTEALENILLRSGKLCYL</sequence>
<dbReference type="OMA" id="KEFMNIT"/>
<evidence type="ECO:0000313" key="2">
    <source>
        <dbReference type="EMBL" id="KXN74557.1"/>
    </source>
</evidence>
<evidence type="ECO:0000313" key="3">
    <source>
        <dbReference type="Proteomes" id="UP000070444"/>
    </source>
</evidence>
<gene>
    <name evidence="2" type="ORF">CONCODRAFT_34488</name>
</gene>
<name>A0A137PHT4_CONC2</name>
<dbReference type="InterPro" id="IPR013766">
    <property type="entry name" value="Thioredoxin_domain"/>
</dbReference>
<keyword evidence="3" id="KW-1185">Reference proteome</keyword>
<dbReference type="STRING" id="796925.A0A137PHT4"/>
<dbReference type="EMBL" id="KQ964422">
    <property type="protein sequence ID" value="KXN74557.1"/>
    <property type="molecule type" value="Genomic_DNA"/>
</dbReference>
<dbReference type="InterPro" id="IPR036249">
    <property type="entry name" value="Thioredoxin-like_sf"/>
</dbReference>
<dbReference type="Pfam" id="PF00085">
    <property type="entry name" value="Thioredoxin"/>
    <property type="match status" value="1"/>
</dbReference>
<dbReference type="Gene3D" id="3.40.30.10">
    <property type="entry name" value="Glutaredoxin"/>
    <property type="match status" value="1"/>
</dbReference>
<evidence type="ECO:0000259" key="1">
    <source>
        <dbReference type="Pfam" id="PF00085"/>
    </source>
</evidence>
<feature type="domain" description="Thioredoxin" evidence="1">
    <location>
        <begin position="27"/>
        <end position="105"/>
    </location>
</feature>
<dbReference type="SUPFAM" id="SSF52833">
    <property type="entry name" value="Thioredoxin-like"/>
    <property type="match status" value="1"/>
</dbReference>
<protein>
    <submittedName>
        <fullName evidence="2">Thioredoxin-like protein</fullName>
    </submittedName>
</protein>
<organism evidence="2 3">
    <name type="scientific">Conidiobolus coronatus (strain ATCC 28846 / CBS 209.66 / NRRL 28638)</name>
    <name type="common">Delacroixia coronata</name>
    <dbReference type="NCBI Taxonomy" id="796925"/>
    <lineage>
        <taxon>Eukaryota</taxon>
        <taxon>Fungi</taxon>
        <taxon>Fungi incertae sedis</taxon>
        <taxon>Zoopagomycota</taxon>
        <taxon>Entomophthoromycotina</taxon>
        <taxon>Entomophthoromycetes</taxon>
        <taxon>Entomophthorales</taxon>
        <taxon>Ancylistaceae</taxon>
        <taxon>Conidiobolus</taxon>
    </lineage>
</organism>
<accession>A0A137PHT4</accession>
<dbReference type="PANTHER" id="PTHR21148">
    <property type="entry name" value="THIOREDOXIN DOMAIN-CONTAINING PROTEIN 9"/>
    <property type="match status" value="1"/>
</dbReference>
<proteinExistence type="predicted"/>
<dbReference type="AlphaFoldDB" id="A0A137PHT4"/>
<dbReference type="CDD" id="cd02989">
    <property type="entry name" value="Phd_like_TxnDC9"/>
    <property type="match status" value="1"/>
</dbReference>
<dbReference type="Proteomes" id="UP000070444">
    <property type="component" value="Unassembled WGS sequence"/>
</dbReference>
<reference evidence="2 3" key="1">
    <citation type="journal article" date="2015" name="Genome Biol. Evol.">
        <title>Phylogenomic analyses indicate that early fungi evolved digesting cell walls of algal ancestors of land plants.</title>
        <authorList>
            <person name="Chang Y."/>
            <person name="Wang S."/>
            <person name="Sekimoto S."/>
            <person name="Aerts A.L."/>
            <person name="Choi C."/>
            <person name="Clum A."/>
            <person name="LaButti K.M."/>
            <person name="Lindquist E.A."/>
            <person name="Yee Ngan C."/>
            <person name="Ohm R.A."/>
            <person name="Salamov A.A."/>
            <person name="Grigoriev I.V."/>
            <person name="Spatafora J.W."/>
            <person name="Berbee M.L."/>
        </authorList>
    </citation>
    <scope>NUCLEOTIDE SEQUENCE [LARGE SCALE GENOMIC DNA]</scope>
    <source>
        <strain evidence="2 3">NRRL 28638</strain>
    </source>
</reference>